<sequence>MLATVALALSIGFYVSIVEEIKGFNVALMELENRTAGAAFPIQIVDSLNRLVTIHKPPERIVSIAPSITEILFAIGAESLVVGVDEFSNYPPEVGELVKAGRIEVVGGFSNPSLEKILALKPDLVVGVSGVQARFLITISQMGVTTLCLDAENIEDVINDILILGRVTGRLENAIRLAERLRGEIADISRLASSFTASRPKALFIVWINPIYAAGGKSWISSAIEIAGGANALKEINASWPSISWEKVLESNPDVIVFAEGAGGLQSAEQALEWLSSQPGGKSINAVARGRVYMVHSELNDIFSRPSPRVVYALWTLLYLLHPDLFDVEKPPADLYLENVIEAVKAIKPPVVAG</sequence>
<evidence type="ECO:0000256" key="1">
    <source>
        <dbReference type="ARBA" id="ARBA00022729"/>
    </source>
</evidence>
<evidence type="ECO:0000259" key="2">
    <source>
        <dbReference type="PROSITE" id="PS50983"/>
    </source>
</evidence>
<keyword evidence="1" id="KW-0732">Signal</keyword>
<feature type="domain" description="Fe/B12 periplasmic-binding" evidence="2">
    <location>
        <begin position="60"/>
        <end position="325"/>
    </location>
</feature>
<dbReference type="GO" id="GO:0071281">
    <property type="term" value="P:cellular response to iron ion"/>
    <property type="evidence" value="ECO:0007669"/>
    <property type="project" value="TreeGrafter"/>
</dbReference>
<name>A0A7J3ZKX8_9CREN</name>
<protein>
    <submittedName>
        <fullName evidence="3">Cobalamin-binding protein</fullName>
    </submittedName>
</protein>
<dbReference type="PROSITE" id="PS50983">
    <property type="entry name" value="FE_B12_PBP"/>
    <property type="match status" value="1"/>
</dbReference>
<organism evidence="3">
    <name type="scientific">Fervidicoccus fontis</name>
    <dbReference type="NCBI Taxonomy" id="683846"/>
    <lineage>
        <taxon>Archaea</taxon>
        <taxon>Thermoproteota</taxon>
        <taxon>Thermoprotei</taxon>
        <taxon>Fervidicoccales</taxon>
        <taxon>Fervidicoccaceae</taxon>
        <taxon>Fervidicoccus</taxon>
    </lineage>
</organism>
<dbReference type="CDD" id="cd01144">
    <property type="entry name" value="BtuF"/>
    <property type="match status" value="1"/>
</dbReference>
<dbReference type="SUPFAM" id="SSF53807">
    <property type="entry name" value="Helical backbone' metal receptor"/>
    <property type="match status" value="1"/>
</dbReference>
<accession>A0A7J3ZKX8</accession>
<evidence type="ECO:0000313" key="3">
    <source>
        <dbReference type="EMBL" id="HHQ80737.1"/>
    </source>
</evidence>
<dbReference type="PANTHER" id="PTHR30535:SF34">
    <property type="entry name" value="MOLYBDATE-BINDING PROTEIN MOLA"/>
    <property type="match status" value="1"/>
</dbReference>
<comment type="caution">
    <text evidence="3">The sequence shown here is derived from an EMBL/GenBank/DDBJ whole genome shotgun (WGS) entry which is preliminary data.</text>
</comment>
<dbReference type="PANTHER" id="PTHR30535">
    <property type="entry name" value="VITAMIN B12-BINDING PROTEIN"/>
    <property type="match status" value="1"/>
</dbReference>
<dbReference type="Gene3D" id="3.40.50.1980">
    <property type="entry name" value="Nitrogenase molybdenum iron protein domain"/>
    <property type="match status" value="2"/>
</dbReference>
<proteinExistence type="predicted"/>
<dbReference type="EMBL" id="DRZC01000067">
    <property type="protein sequence ID" value="HHQ80737.1"/>
    <property type="molecule type" value="Genomic_DNA"/>
</dbReference>
<dbReference type="InterPro" id="IPR002491">
    <property type="entry name" value="ABC_transptr_periplasmic_BD"/>
</dbReference>
<gene>
    <name evidence="3" type="ORF">ENM78_04735</name>
</gene>
<dbReference type="InterPro" id="IPR054828">
    <property type="entry name" value="Vit_B12_bind_prot"/>
</dbReference>
<reference evidence="3" key="1">
    <citation type="journal article" date="2020" name="mSystems">
        <title>Genome- and Community-Level Interaction Insights into Carbon Utilization and Element Cycling Functions of Hydrothermarchaeota in Hydrothermal Sediment.</title>
        <authorList>
            <person name="Zhou Z."/>
            <person name="Liu Y."/>
            <person name="Xu W."/>
            <person name="Pan J."/>
            <person name="Luo Z.H."/>
            <person name="Li M."/>
        </authorList>
    </citation>
    <scope>NUCLEOTIDE SEQUENCE [LARGE SCALE GENOMIC DNA]</scope>
    <source>
        <strain evidence="3">SpSt-1116</strain>
    </source>
</reference>
<dbReference type="InterPro" id="IPR050902">
    <property type="entry name" value="ABC_Transporter_SBP"/>
</dbReference>
<dbReference type="Pfam" id="PF01497">
    <property type="entry name" value="Peripla_BP_2"/>
    <property type="match status" value="1"/>
</dbReference>
<dbReference type="NCBIfam" id="NF038402">
    <property type="entry name" value="TroA_like"/>
    <property type="match status" value="1"/>
</dbReference>
<dbReference type="AlphaFoldDB" id="A0A7J3ZKX8"/>